<keyword evidence="8" id="KW-1185">Reference proteome</keyword>
<dbReference type="Proteomes" id="UP001271007">
    <property type="component" value="Unassembled WGS sequence"/>
</dbReference>
<organism evidence="7 8">
    <name type="scientific">Extremus antarcticus</name>
    <dbReference type="NCBI Taxonomy" id="702011"/>
    <lineage>
        <taxon>Eukaryota</taxon>
        <taxon>Fungi</taxon>
        <taxon>Dikarya</taxon>
        <taxon>Ascomycota</taxon>
        <taxon>Pezizomycotina</taxon>
        <taxon>Dothideomycetes</taxon>
        <taxon>Dothideomycetidae</taxon>
        <taxon>Mycosphaerellales</taxon>
        <taxon>Extremaceae</taxon>
        <taxon>Extremus</taxon>
    </lineage>
</organism>
<dbReference type="Gene3D" id="2.160.10.10">
    <property type="entry name" value="Hexapeptide repeat proteins"/>
    <property type="match status" value="1"/>
</dbReference>
<evidence type="ECO:0000256" key="5">
    <source>
        <dbReference type="ARBA" id="ARBA00023212"/>
    </source>
</evidence>
<comment type="function">
    <text evidence="6">Part of the dynactin complex that activates the molecular motor dynein for ultra-processive transport along microtubules.</text>
</comment>
<dbReference type="InterPro" id="IPR011004">
    <property type="entry name" value="Trimer_LpxA-like_sf"/>
</dbReference>
<sequence length="201" mass="21557">MTTKPDPPSTRQSSTVVPLVKPTCKIHPNATVADKAHLLGSHTISIDSNTIIHPQARLNASHGNISIGAGSIVAEKSVVGLSSEPDDEDSNITIGSDVSIESGAVIQARKVGDNCTLGTNCKVGKGVVLGKWCTVAALCEVGEGEVLEDYTVVFGEGRKGRRVDGVVRERREVREVRRRGMEMEREVLRGIVVDSKMKWMG</sequence>
<reference evidence="7" key="1">
    <citation type="submission" date="2023-04" db="EMBL/GenBank/DDBJ databases">
        <title>Black Yeasts Isolated from many extreme environments.</title>
        <authorList>
            <person name="Coleine C."/>
            <person name="Stajich J.E."/>
            <person name="Selbmann L."/>
        </authorList>
    </citation>
    <scope>NUCLEOTIDE SEQUENCE</scope>
    <source>
        <strain evidence="7">CCFEE 5312</strain>
    </source>
</reference>
<evidence type="ECO:0000256" key="6">
    <source>
        <dbReference type="ARBA" id="ARBA00034687"/>
    </source>
</evidence>
<keyword evidence="4" id="KW-0963">Cytoplasm</keyword>
<dbReference type="InterPro" id="IPR001451">
    <property type="entry name" value="Hexapep"/>
</dbReference>
<dbReference type="Pfam" id="PF00132">
    <property type="entry name" value="Hexapep"/>
    <property type="match status" value="1"/>
</dbReference>
<evidence type="ECO:0000313" key="7">
    <source>
        <dbReference type="EMBL" id="KAK3053993.1"/>
    </source>
</evidence>
<gene>
    <name evidence="7" type="ORF">LTR09_004769</name>
</gene>
<proteinExistence type="inferred from homology"/>
<dbReference type="GO" id="GO:0070840">
    <property type="term" value="F:dynein complex binding"/>
    <property type="evidence" value="ECO:0007669"/>
    <property type="project" value="TreeGrafter"/>
</dbReference>
<evidence type="ECO:0000256" key="4">
    <source>
        <dbReference type="ARBA" id="ARBA00022490"/>
    </source>
</evidence>
<evidence type="ECO:0000256" key="2">
    <source>
        <dbReference type="ARBA" id="ARBA00007719"/>
    </source>
</evidence>
<evidence type="ECO:0000256" key="1">
    <source>
        <dbReference type="ARBA" id="ARBA00004245"/>
    </source>
</evidence>
<dbReference type="AlphaFoldDB" id="A0AAJ0G930"/>
<name>A0AAJ0G930_9PEZI</name>
<dbReference type="PANTHER" id="PTHR13072:SF0">
    <property type="entry name" value="DYNACTIN SUBUNIT 6"/>
    <property type="match status" value="1"/>
</dbReference>
<dbReference type="GO" id="GO:0005869">
    <property type="term" value="C:dynactin complex"/>
    <property type="evidence" value="ECO:0007669"/>
    <property type="project" value="InterPro"/>
</dbReference>
<keyword evidence="5" id="KW-0206">Cytoskeleton</keyword>
<protein>
    <recommendedName>
        <fullName evidence="3">Dynactin subunit 6</fullName>
    </recommendedName>
</protein>
<dbReference type="PANTHER" id="PTHR13072">
    <property type="entry name" value="DYNACTIN 6"/>
    <property type="match status" value="1"/>
</dbReference>
<dbReference type="SUPFAM" id="SSF51161">
    <property type="entry name" value="Trimeric LpxA-like enzymes"/>
    <property type="match status" value="1"/>
</dbReference>
<comment type="similarity">
    <text evidence="2">Belongs to the dynactin subunits 5/6 family. Dynactin subunit 6 subfamily.</text>
</comment>
<dbReference type="InterPro" id="IPR027777">
    <property type="entry name" value="DCTN6"/>
</dbReference>
<comment type="subcellular location">
    <subcellularLocation>
        <location evidence="1">Cytoplasm</location>
        <location evidence="1">Cytoskeleton</location>
    </subcellularLocation>
</comment>
<dbReference type="GO" id="GO:0007052">
    <property type="term" value="P:mitotic spindle organization"/>
    <property type="evidence" value="ECO:0007669"/>
    <property type="project" value="TreeGrafter"/>
</dbReference>
<accession>A0AAJ0G930</accession>
<dbReference type="EMBL" id="JAWDJX010000013">
    <property type="protein sequence ID" value="KAK3053993.1"/>
    <property type="molecule type" value="Genomic_DNA"/>
</dbReference>
<comment type="caution">
    <text evidence="7">The sequence shown here is derived from an EMBL/GenBank/DDBJ whole genome shotgun (WGS) entry which is preliminary data.</text>
</comment>
<evidence type="ECO:0000313" key="8">
    <source>
        <dbReference type="Proteomes" id="UP001271007"/>
    </source>
</evidence>
<evidence type="ECO:0000256" key="3">
    <source>
        <dbReference type="ARBA" id="ARBA00016573"/>
    </source>
</evidence>